<accession>A0A7Y3RLJ3</accession>
<evidence type="ECO:0000313" key="5">
    <source>
        <dbReference type="Proteomes" id="UP000536835"/>
    </source>
</evidence>
<feature type="compositionally biased region" description="Basic and acidic residues" evidence="1">
    <location>
        <begin position="74"/>
        <end position="85"/>
    </location>
</feature>
<feature type="domain" description="SPOR" evidence="3">
    <location>
        <begin position="196"/>
        <end position="280"/>
    </location>
</feature>
<feature type="region of interest" description="Disordered" evidence="1">
    <location>
        <begin position="61"/>
        <end position="188"/>
    </location>
</feature>
<feature type="transmembrane region" description="Helical" evidence="2">
    <location>
        <begin position="20"/>
        <end position="43"/>
    </location>
</feature>
<evidence type="ECO:0000256" key="2">
    <source>
        <dbReference type="SAM" id="Phobius"/>
    </source>
</evidence>
<dbReference type="InterPro" id="IPR036680">
    <property type="entry name" value="SPOR-like_sf"/>
</dbReference>
<evidence type="ECO:0000313" key="4">
    <source>
        <dbReference type="EMBL" id="NNU16319.1"/>
    </source>
</evidence>
<gene>
    <name evidence="4" type="ORF">HK107_08295</name>
</gene>
<keyword evidence="5" id="KW-1185">Reference proteome</keyword>
<keyword evidence="2" id="KW-0472">Membrane</keyword>
<sequence length="280" mass="29531">MSSTAASMNDFVDDEEGGLSGFTILAILVTLIVVFSLVVWYAYQQGKASAAATAELPQVAANPSPVAEDVPLDATRDGGRQEVYDRVSGSVETRVVTQENPGRDPLDGYGGAPASMTPREAPATATSEPAREDPVVAAITQNEEPARTVQPPSRNPRTQTQTQTQPAQRQPVRVTEAGTAAATTAATQTPARAAPAAMTGTHVVQVGAFDSNSAALDYFDGLSRRLGTSVSSKLPDIQVAEVNGRTYHRLRIGPFTSKAEADRYCADLKTRGQDCLVRGV</sequence>
<feature type="compositionally biased region" description="Low complexity" evidence="1">
    <location>
        <begin position="150"/>
        <end position="188"/>
    </location>
</feature>
<keyword evidence="2" id="KW-1133">Transmembrane helix</keyword>
<organism evidence="4 5">
    <name type="scientific">Parvularcula mediterranea</name>
    <dbReference type="NCBI Taxonomy" id="2732508"/>
    <lineage>
        <taxon>Bacteria</taxon>
        <taxon>Pseudomonadati</taxon>
        <taxon>Pseudomonadota</taxon>
        <taxon>Alphaproteobacteria</taxon>
        <taxon>Parvularculales</taxon>
        <taxon>Parvularculaceae</taxon>
        <taxon>Parvularcula</taxon>
    </lineage>
</organism>
<comment type="caution">
    <text evidence="4">The sequence shown here is derived from an EMBL/GenBank/DDBJ whole genome shotgun (WGS) entry which is preliminary data.</text>
</comment>
<reference evidence="4 5" key="1">
    <citation type="submission" date="2020-05" db="EMBL/GenBank/DDBJ databases">
        <title>Parvularcula mediterraneae sp. nov., isolated from polypropylene straw from shallow seawater of the seashore of Laganas in Zakynthos island, Greece.</title>
        <authorList>
            <person name="Szabo I."/>
            <person name="Al-Omari J."/>
            <person name="Rado J."/>
            <person name="Szerdahelyi G.S."/>
        </authorList>
    </citation>
    <scope>NUCLEOTIDE SEQUENCE [LARGE SCALE GENOMIC DNA]</scope>
    <source>
        <strain evidence="4 5">ZS-1/3</strain>
    </source>
</reference>
<evidence type="ECO:0000259" key="3">
    <source>
        <dbReference type="PROSITE" id="PS51724"/>
    </source>
</evidence>
<protein>
    <submittedName>
        <fullName evidence="4">SPOR domain-containing protein</fullName>
    </submittedName>
</protein>
<dbReference type="Gene3D" id="3.30.70.1070">
    <property type="entry name" value="Sporulation related repeat"/>
    <property type="match status" value="1"/>
</dbReference>
<dbReference type="PROSITE" id="PS51724">
    <property type="entry name" value="SPOR"/>
    <property type="match status" value="1"/>
</dbReference>
<name>A0A7Y3RLJ3_9PROT</name>
<dbReference type="InterPro" id="IPR007730">
    <property type="entry name" value="SPOR-like_dom"/>
</dbReference>
<dbReference type="EMBL" id="JABFCX010000002">
    <property type="protein sequence ID" value="NNU16319.1"/>
    <property type="molecule type" value="Genomic_DNA"/>
</dbReference>
<dbReference type="RefSeq" id="WP_173198437.1">
    <property type="nucleotide sequence ID" value="NZ_JABFCX010000002.1"/>
</dbReference>
<dbReference type="Pfam" id="PF05036">
    <property type="entry name" value="SPOR"/>
    <property type="match status" value="1"/>
</dbReference>
<keyword evidence="2" id="KW-0812">Transmembrane</keyword>
<dbReference type="AlphaFoldDB" id="A0A7Y3RLJ3"/>
<dbReference type="SUPFAM" id="SSF110997">
    <property type="entry name" value="Sporulation related repeat"/>
    <property type="match status" value="1"/>
</dbReference>
<proteinExistence type="predicted"/>
<evidence type="ECO:0000256" key="1">
    <source>
        <dbReference type="SAM" id="MobiDB-lite"/>
    </source>
</evidence>
<dbReference type="Proteomes" id="UP000536835">
    <property type="component" value="Unassembled WGS sequence"/>
</dbReference>
<dbReference type="GO" id="GO:0042834">
    <property type="term" value="F:peptidoglycan binding"/>
    <property type="evidence" value="ECO:0007669"/>
    <property type="project" value="InterPro"/>
</dbReference>